<reference evidence="3" key="1">
    <citation type="journal article" date="2019" name="Int. J. Syst. Evol. Microbiol.">
        <title>The Global Catalogue of Microorganisms (GCM) 10K type strain sequencing project: providing services to taxonomists for standard genome sequencing and annotation.</title>
        <authorList>
            <consortium name="The Broad Institute Genomics Platform"/>
            <consortium name="The Broad Institute Genome Sequencing Center for Infectious Disease"/>
            <person name="Wu L."/>
            <person name="Ma J."/>
        </authorList>
    </citation>
    <scope>NUCLEOTIDE SEQUENCE [LARGE SCALE GENOMIC DNA]</scope>
    <source>
        <strain evidence="3">CGMCC 1.15197</strain>
    </source>
</reference>
<accession>A0ABQ1US50</accession>
<protein>
    <submittedName>
        <fullName evidence="2">Uncharacterized protein</fullName>
    </submittedName>
</protein>
<dbReference type="EMBL" id="BMHT01000008">
    <property type="protein sequence ID" value="GGF24859.1"/>
    <property type="molecule type" value="Genomic_DNA"/>
</dbReference>
<keyword evidence="1" id="KW-1133">Transmembrane helix</keyword>
<evidence type="ECO:0000313" key="3">
    <source>
        <dbReference type="Proteomes" id="UP000632273"/>
    </source>
</evidence>
<organism evidence="2 3">
    <name type="scientific">Hymenobacter cavernae</name>
    <dbReference type="NCBI Taxonomy" id="2044852"/>
    <lineage>
        <taxon>Bacteria</taxon>
        <taxon>Pseudomonadati</taxon>
        <taxon>Bacteroidota</taxon>
        <taxon>Cytophagia</taxon>
        <taxon>Cytophagales</taxon>
        <taxon>Hymenobacteraceae</taxon>
        <taxon>Hymenobacter</taxon>
    </lineage>
</organism>
<keyword evidence="1" id="KW-0472">Membrane</keyword>
<name>A0ABQ1US50_9BACT</name>
<sequence length="157" mass="17541">MPTGKMDATEYGPAEQIAEDTTLLHLKQLFTALLHPSRIPVRYHAGLLLSAVMALNLLIFNGLSTKEDLAYLTQPRTGDLYQVRTQEGNYSLLKVVAAAGNSVQLQANAYQTPSSLEVANLNKPENYGREAFDLTRYDLQIMMQKEQIVDVERPESE</sequence>
<gene>
    <name evidence="2" type="ORF">GCM10011383_40530</name>
</gene>
<keyword evidence="1" id="KW-0812">Transmembrane</keyword>
<evidence type="ECO:0000313" key="2">
    <source>
        <dbReference type="EMBL" id="GGF24859.1"/>
    </source>
</evidence>
<proteinExistence type="predicted"/>
<evidence type="ECO:0000256" key="1">
    <source>
        <dbReference type="SAM" id="Phobius"/>
    </source>
</evidence>
<feature type="transmembrane region" description="Helical" evidence="1">
    <location>
        <begin position="43"/>
        <end position="63"/>
    </location>
</feature>
<dbReference type="Proteomes" id="UP000632273">
    <property type="component" value="Unassembled WGS sequence"/>
</dbReference>
<comment type="caution">
    <text evidence="2">The sequence shown here is derived from an EMBL/GenBank/DDBJ whole genome shotgun (WGS) entry which is preliminary data.</text>
</comment>
<keyword evidence="3" id="KW-1185">Reference proteome</keyword>
<dbReference type="RefSeq" id="WP_188815878.1">
    <property type="nucleotide sequence ID" value="NZ_BMHT01000008.1"/>
</dbReference>